<dbReference type="Proteomes" id="UP001597301">
    <property type="component" value="Unassembled WGS sequence"/>
</dbReference>
<keyword evidence="2" id="KW-1185">Reference proteome</keyword>
<comment type="caution">
    <text evidence="1">The sequence shown here is derived from an EMBL/GenBank/DDBJ whole genome shotgun (WGS) entry which is preliminary data.</text>
</comment>
<sequence>MNFYTETLGMRQVKKTVNQDVPSMYHLFYGIQRETPALS</sequence>
<reference evidence="2" key="1">
    <citation type="journal article" date="2019" name="Int. J. Syst. Evol. Microbiol.">
        <title>The Global Catalogue of Microorganisms (GCM) 10K type strain sequencing project: providing services to taxonomists for standard genome sequencing and annotation.</title>
        <authorList>
            <consortium name="The Broad Institute Genomics Platform"/>
            <consortium name="The Broad Institute Genome Sequencing Center for Infectious Disease"/>
            <person name="Wu L."/>
            <person name="Ma J."/>
        </authorList>
    </citation>
    <scope>NUCLEOTIDE SEQUENCE [LARGE SCALE GENOMIC DNA]</scope>
    <source>
        <strain evidence="2">CGMCC 1.12295</strain>
    </source>
</reference>
<organism evidence="1 2">
    <name type="scientific">Siminovitchia sediminis</name>
    <dbReference type="NCBI Taxonomy" id="1274353"/>
    <lineage>
        <taxon>Bacteria</taxon>
        <taxon>Bacillati</taxon>
        <taxon>Bacillota</taxon>
        <taxon>Bacilli</taxon>
        <taxon>Bacillales</taxon>
        <taxon>Bacillaceae</taxon>
        <taxon>Siminovitchia</taxon>
    </lineage>
</organism>
<dbReference type="RefSeq" id="WP_380773052.1">
    <property type="nucleotide sequence ID" value="NZ_JBHUEO010000013.1"/>
</dbReference>
<dbReference type="Gene3D" id="3.10.180.10">
    <property type="entry name" value="2,3-Dihydroxybiphenyl 1,2-Dioxygenase, domain 1"/>
    <property type="match status" value="1"/>
</dbReference>
<dbReference type="SUPFAM" id="SSF54593">
    <property type="entry name" value="Glyoxalase/Bleomycin resistance protein/Dihydroxybiphenyl dioxygenase"/>
    <property type="match status" value="1"/>
</dbReference>
<dbReference type="PANTHER" id="PTHR36110:SF4">
    <property type="entry name" value="RING-CLEAVING DIOXYGENASE MHQA-RELATED"/>
    <property type="match status" value="1"/>
</dbReference>
<dbReference type="InterPro" id="IPR029068">
    <property type="entry name" value="Glyas_Bleomycin-R_OHBP_Dase"/>
</dbReference>
<dbReference type="EMBL" id="JBHUEO010000013">
    <property type="protein sequence ID" value="MFD1706445.1"/>
    <property type="molecule type" value="Genomic_DNA"/>
</dbReference>
<accession>A0ABW4KE21</accession>
<gene>
    <name evidence="1" type="ORF">ACFSCZ_06720</name>
</gene>
<evidence type="ECO:0008006" key="3">
    <source>
        <dbReference type="Google" id="ProtNLM"/>
    </source>
</evidence>
<evidence type="ECO:0000313" key="1">
    <source>
        <dbReference type="EMBL" id="MFD1706445.1"/>
    </source>
</evidence>
<dbReference type="InterPro" id="IPR052537">
    <property type="entry name" value="Extradiol_RC_dioxygenase"/>
</dbReference>
<proteinExistence type="predicted"/>
<name>A0ABW4KE21_9BACI</name>
<protein>
    <recommendedName>
        <fullName evidence="3">Glyoxalase/fosfomycin resistance/dioxygenase domain-containing protein</fullName>
    </recommendedName>
</protein>
<evidence type="ECO:0000313" key="2">
    <source>
        <dbReference type="Proteomes" id="UP001597301"/>
    </source>
</evidence>
<dbReference type="PANTHER" id="PTHR36110">
    <property type="entry name" value="RING-CLEAVING DIOXYGENASE MHQE-RELATED"/>
    <property type="match status" value="1"/>
</dbReference>